<feature type="domain" description="Saccharopine dehydrogenase-like C-terminal" evidence="3">
    <location>
        <begin position="126"/>
        <end position="434"/>
    </location>
</feature>
<dbReference type="PANTHER" id="PTHR11133">
    <property type="entry name" value="SACCHAROPINE DEHYDROGENASE"/>
    <property type="match status" value="1"/>
</dbReference>
<dbReference type="InterPro" id="IPR051168">
    <property type="entry name" value="AASS"/>
</dbReference>
<dbReference type="GO" id="GO:0004753">
    <property type="term" value="F:saccharopine dehydrogenase activity"/>
    <property type="evidence" value="ECO:0007669"/>
    <property type="project" value="TreeGrafter"/>
</dbReference>
<dbReference type="AlphaFoldDB" id="A0A9X2PBD4"/>
<protein>
    <submittedName>
        <fullName evidence="4">Saccharopine dehydrogenase NADP-binding domain-containing protein</fullName>
    </submittedName>
</protein>
<comment type="caution">
    <text evidence="4">The sequence shown here is derived from an EMBL/GenBank/DDBJ whole genome shotgun (WGS) entry which is preliminary data.</text>
</comment>
<accession>A0A9X2PBD4</accession>
<dbReference type="PANTHER" id="PTHR11133:SF22">
    <property type="entry name" value="ALPHA-AMINOADIPIC SEMIALDEHYDE SYNTHASE, MITOCHONDRIAL"/>
    <property type="match status" value="1"/>
</dbReference>
<dbReference type="InterPro" id="IPR005097">
    <property type="entry name" value="Sacchrp_dh_NADP-bd"/>
</dbReference>
<evidence type="ECO:0000259" key="2">
    <source>
        <dbReference type="Pfam" id="PF03435"/>
    </source>
</evidence>
<dbReference type="Gene3D" id="3.40.50.720">
    <property type="entry name" value="NAD(P)-binding Rossmann-like Domain"/>
    <property type="match status" value="1"/>
</dbReference>
<sequence length="445" mass="50052">MQTILIIGAGKSSSYLIDFLLDSAGIKNRKVIVADVSVKIAAEKIKSNPFATAVAIDIDNPEERSSWIQKSDIVISMLPAFLHSVIAKDCLALGKHFFTASYESEELRKLASEIKVKNLLFLNECGLDPGIDHMSAMKIIEQEKAKGNEILSFKSFCGGVLAPESEDNPWKYKFTWNPRNVVLAGQGVSRYFQAGQIKCIPYHKLFERLETVNFTQAGEFDGYANRDSLKYKTIYGLDNISTLLRGTLRRSGFCQAWDVFVQLGMTDDSYQIDFKADLTYRGFLNTFLPYHSSKTVEEKLQEYLPNINIEILSKLEWLGFFSNKTLPKTSGSPAALLQKILEEKWQLSPKDKDMVVLQHQFIINGAFGTKEIISSLVCIGENQEYTAMAKTVGLPLAIAVDLFLDGKIKSRGLQIPIDQEFYNPILEAMKSEGVFFEEIEKPNIQ</sequence>
<proteinExistence type="predicted"/>
<dbReference type="SUPFAM" id="SSF55347">
    <property type="entry name" value="Glyceraldehyde-3-phosphate dehydrogenase-like, C-terminal domain"/>
    <property type="match status" value="1"/>
</dbReference>
<dbReference type="Proteomes" id="UP001142175">
    <property type="component" value="Unassembled WGS sequence"/>
</dbReference>
<dbReference type="InterPro" id="IPR032095">
    <property type="entry name" value="Sacchrp_dh-like_C"/>
</dbReference>
<name>A0A9X2PBD4_9BACT</name>
<reference evidence="4" key="1">
    <citation type="submission" date="2022-08" db="EMBL/GenBank/DDBJ databases">
        <authorList>
            <person name="Zhang D."/>
        </authorList>
    </citation>
    <scope>NUCLEOTIDE SEQUENCE</scope>
    <source>
        <strain evidence="4">XJ19-11</strain>
    </source>
</reference>
<dbReference type="Gene3D" id="1.10.1870.10">
    <property type="entry name" value="Domain 3, Saccharopine reductase"/>
    <property type="match status" value="1"/>
</dbReference>
<evidence type="ECO:0000256" key="1">
    <source>
        <dbReference type="ARBA" id="ARBA00023002"/>
    </source>
</evidence>
<dbReference type="Pfam" id="PF16653">
    <property type="entry name" value="Sacchrp_dh_C"/>
    <property type="match status" value="1"/>
</dbReference>
<feature type="domain" description="Saccharopine dehydrogenase NADP binding" evidence="2">
    <location>
        <begin position="4"/>
        <end position="116"/>
    </location>
</feature>
<dbReference type="Gene3D" id="3.30.360.10">
    <property type="entry name" value="Dihydrodipicolinate Reductase, domain 2"/>
    <property type="match status" value="1"/>
</dbReference>
<organism evidence="4 5">
    <name type="scientific">Aquiflexum gelatinilyticum</name>
    <dbReference type="NCBI Taxonomy" id="2961943"/>
    <lineage>
        <taxon>Bacteria</taxon>
        <taxon>Pseudomonadati</taxon>
        <taxon>Bacteroidota</taxon>
        <taxon>Cytophagia</taxon>
        <taxon>Cytophagales</taxon>
        <taxon>Cyclobacteriaceae</taxon>
        <taxon>Aquiflexum</taxon>
    </lineage>
</organism>
<dbReference type="Pfam" id="PF03435">
    <property type="entry name" value="Sacchrp_dh_NADP"/>
    <property type="match status" value="1"/>
</dbReference>
<dbReference type="SUPFAM" id="SSF51735">
    <property type="entry name" value="NAD(P)-binding Rossmann-fold domains"/>
    <property type="match status" value="1"/>
</dbReference>
<evidence type="ECO:0000313" key="4">
    <source>
        <dbReference type="EMBL" id="MCR9017115.1"/>
    </source>
</evidence>
<dbReference type="RefSeq" id="WP_258424959.1">
    <property type="nucleotide sequence ID" value="NZ_JANSUY010000024.1"/>
</dbReference>
<dbReference type="EMBL" id="JANSUY010000024">
    <property type="protein sequence ID" value="MCR9017115.1"/>
    <property type="molecule type" value="Genomic_DNA"/>
</dbReference>
<dbReference type="GO" id="GO:0019878">
    <property type="term" value="P:lysine biosynthetic process via aminoadipic acid"/>
    <property type="evidence" value="ECO:0007669"/>
    <property type="project" value="TreeGrafter"/>
</dbReference>
<dbReference type="InterPro" id="IPR036291">
    <property type="entry name" value="NAD(P)-bd_dom_sf"/>
</dbReference>
<keyword evidence="5" id="KW-1185">Reference proteome</keyword>
<dbReference type="GO" id="GO:0005737">
    <property type="term" value="C:cytoplasm"/>
    <property type="evidence" value="ECO:0007669"/>
    <property type="project" value="TreeGrafter"/>
</dbReference>
<evidence type="ECO:0000259" key="3">
    <source>
        <dbReference type="Pfam" id="PF16653"/>
    </source>
</evidence>
<evidence type="ECO:0000313" key="5">
    <source>
        <dbReference type="Proteomes" id="UP001142175"/>
    </source>
</evidence>
<gene>
    <name evidence="4" type="ORF">NU887_18920</name>
</gene>
<keyword evidence="1" id="KW-0560">Oxidoreductase</keyword>